<organism evidence="2 3">
    <name type="scientific">Georgenia satyanarayanai</name>
    <dbReference type="NCBI Taxonomy" id="860221"/>
    <lineage>
        <taxon>Bacteria</taxon>
        <taxon>Bacillati</taxon>
        <taxon>Actinomycetota</taxon>
        <taxon>Actinomycetes</taxon>
        <taxon>Micrococcales</taxon>
        <taxon>Bogoriellaceae</taxon>
        <taxon>Georgenia</taxon>
    </lineage>
</organism>
<evidence type="ECO:0000313" key="2">
    <source>
        <dbReference type="EMBL" id="SSA46865.1"/>
    </source>
</evidence>
<accession>A0A2Y9ARZ9</accession>
<reference evidence="2 3" key="1">
    <citation type="submission" date="2016-10" db="EMBL/GenBank/DDBJ databases">
        <authorList>
            <person name="Cai Z."/>
        </authorList>
    </citation>
    <scope>NUCLEOTIDE SEQUENCE [LARGE SCALE GENOMIC DNA]</scope>
    <source>
        <strain evidence="2 3">CGMCC 1.10826</strain>
    </source>
</reference>
<feature type="compositionally biased region" description="Polar residues" evidence="1">
    <location>
        <begin position="23"/>
        <end position="32"/>
    </location>
</feature>
<protein>
    <submittedName>
        <fullName evidence="2">Uncharacterized protein</fullName>
    </submittedName>
</protein>
<dbReference type="Proteomes" id="UP000250222">
    <property type="component" value="Unassembled WGS sequence"/>
</dbReference>
<sequence>MSQSPAESTIAEAIATRPIPRETSPSAMTSTVDVGRGLPIALDLEDESDE</sequence>
<name>A0A2Y9ARZ9_9MICO</name>
<evidence type="ECO:0000256" key="1">
    <source>
        <dbReference type="SAM" id="MobiDB-lite"/>
    </source>
</evidence>
<dbReference type="EMBL" id="UETB01000019">
    <property type="protein sequence ID" value="SSA46865.1"/>
    <property type="molecule type" value="Genomic_DNA"/>
</dbReference>
<dbReference type="AlphaFoldDB" id="A0A2Y9ARZ9"/>
<dbReference type="RefSeq" id="WP_181424697.1">
    <property type="nucleotide sequence ID" value="NZ_QKLZ01000019.1"/>
</dbReference>
<feature type="region of interest" description="Disordered" evidence="1">
    <location>
        <begin position="1"/>
        <end position="34"/>
    </location>
</feature>
<evidence type="ECO:0000313" key="3">
    <source>
        <dbReference type="Proteomes" id="UP000250222"/>
    </source>
</evidence>
<proteinExistence type="predicted"/>
<keyword evidence="3" id="KW-1185">Reference proteome</keyword>
<gene>
    <name evidence="2" type="ORF">SAMN05216184_1193</name>
</gene>